<protein>
    <submittedName>
        <fullName evidence="1">Uncharacterized protein</fullName>
    </submittedName>
</protein>
<accession>A0AAV4NI68</accession>
<dbReference type="AlphaFoldDB" id="A0AAV4NI68"/>
<reference evidence="1 2" key="1">
    <citation type="submission" date="2021-06" db="EMBL/GenBank/DDBJ databases">
        <title>Caerostris extrusa draft genome.</title>
        <authorList>
            <person name="Kono N."/>
            <person name="Arakawa K."/>
        </authorList>
    </citation>
    <scope>NUCLEOTIDE SEQUENCE [LARGE SCALE GENOMIC DNA]</scope>
</reference>
<dbReference type="EMBL" id="BPLR01003415">
    <property type="protein sequence ID" value="GIX84343.1"/>
    <property type="molecule type" value="Genomic_DNA"/>
</dbReference>
<proteinExistence type="predicted"/>
<sequence>MEPLLKVNEIDCKNLKTLSRSLIMLKMEIRRLPGVLNLKRVRCKNAAEQNGIHSLDKNQHHSLESLDINNMSSTDRWNFVEKLLDEANEHAFYETVLGWRKDAENFFSNPTNSKYDKFLLNYKITSFVKALKHELITFCSPENIALFKRQHGCQAQCRGEASLSRIKTKISAQKSANYNLNH</sequence>
<gene>
    <name evidence="1" type="ORF">CEXT_643811</name>
</gene>
<dbReference type="Proteomes" id="UP001054945">
    <property type="component" value="Unassembled WGS sequence"/>
</dbReference>
<comment type="caution">
    <text evidence="1">The sequence shown here is derived from an EMBL/GenBank/DDBJ whole genome shotgun (WGS) entry which is preliminary data.</text>
</comment>
<evidence type="ECO:0000313" key="2">
    <source>
        <dbReference type="Proteomes" id="UP001054945"/>
    </source>
</evidence>
<evidence type="ECO:0000313" key="1">
    <source>
        <dbReference type="EMBL" id="GIX84343.1"/>
    </source>
</evidence>
<name>A0AAV4NI68_CAEEX</name>
<organism evidence="1 2">
    <name type="scientific">Caerostris extrusa</name>
    <name type="common">Bark spider</name>
    <name type="synonym">Caerostris bankana</name>
    <dbReference type="NCBI Taxonomy" id="172846"/>
    <lineage>
        <taxon>Eukaryota</taxon>
        <taxon>Metazoa</taxon>
        <taxon>Ecdysozoa</taxon>
        <taxon>Arthropoda</taxon>
        <taxon>Chelicerata</taxon>
        <taxon>Arachnida</taxon>
        <taxon>Araneae</taxon>
        <taxon>Araneomorphae</taxon>
        <taxon>Entelegynae</taxon>
        <taxon>Araneoidea</taxon>
        <taxon>Araneidae</taxon>
        <taxon>Caerostris</taxon>
    </lineage>
</organism>
<keyword evidence="2" id="KW-1185">Reference proteome</keyword>